<dbReference type="AlphaFoldDB" id="W3X5T2"/>
<dbReference type="KEGG" id="pfy:PFICI_08070"/>
<dbReference type="OMA" id="HDMSTAN"/>
<dbReference type="FunFam" id="1.10.520.10:FF:000020">
    <property type="entry name" value="Peroxisomal ascorbate peroxidase"/>
    <property type="match status" value="1"/>
</dbReference>
<organism evidence="7 8">
    <name type="scientific">Pestalotiopsis fici (strain W106-1 / CGMCC3.15140)</name>
    <dbReference type="NCBI Taxonomy" id="1229662"/>
    <lineage>
        <taxon>Eukaryota</taxon>
        <taxon>Fungi</taxon>
        <taxon>Dikarya</taxon>
        <taxon>Ascomycota</taxon>
        <taxon>Pezizomycotina</taxon>
        <taxon>Sordariomycetes</taxon>
        <taxon>Xylariomycetidae</taxon>
        <taxon>Amphisphaeriales</taxon>
        <taxon>Sporocadaceae</taxon>
        <taxon>Pestalotiopsis</taxon>
    </lineage>
</organism>
<dbReference type="GO" id="GO:0006979">
    <property type="term" value="P:response to oxidative stress"/>
    <property type="evidence" value="ECO:0007669"/>
    <property type="project" value="InterPro"/>
</dbReference>
<dbReference type="PRINTS" id="PR00458">
    <property type="entry name" value="PEROXIDASE"/>
</dbReference>
<evidence type="ECO:0008006" key="9">
    <source>
        <dbReference type="Google" id="ProtNLM"/>
    </source>
</evidence>
<dbReference type="Proteomes" id="UP000030651">
    <property type="component" value="Unassembled WGS sequence"/>
</dbReference>
<dbReference type="Gene3D" id="1.10.520.10">
    <property type="match status" value="1"/>
</dbReference>
<dbReference type="InterPro" id="IPR002016">
    <property type="entry name" value="Haem_peroxidase"/>
</dbReference>
<evidence type="ECO:0000313" key="7">
    <source>
        <dbReference type="EMBL" id="ETS80541.1"/>
    </source>
</evidence>
<dbReference type="PROSITE" id="PS50873">
    <property type="entry name" value="PEROXIDASE_4"/>
    <property type="match status" value="1"/>
</dbReference>
<evidence type="ECO:0000256" key="3">
    <source>
        <dbReference type="SAM" id="MobiDB-lite"/>
    </source>
</evidence>
<reference evidence="8" key="1">
    <citation type="journal article" date="2015" name="BMC Genomics">
        <title>Genomic and transcriptomic analysis of the endophytic fungus Pestalotiopsis fici reveals its lifestyle and high potential for synthesis of natural products.</title>
        <authorList>
            <person name="Wang X."/>
            <person name="Zhang X."/>
            <person name="Liu L."/>
            <person name="Xiang M."/>
            <person name="Wang W."/>
            <person name="Sun X."/>
            <person name="Che Y."/>
            <person name="Guo L."/>
            <person name="Liu G."/>
            <person name="Guo L."/>
            <person name="Wang C."/>
            <person name="Yin W.B."/>
            <person name="Stadler M."/>
            <person name="Zhang X."/>
            <person name="Liu X."/>
        </authorList>
    </citation>
    <scope>NUCLEOTIDE SEQUENCE [LARGE SCALE GENOMIC DNA]</scope>
    <source>
        <strain evidence="8">W106-1 / CGMCC3.15140</strain>
    </source>
</reference>
<dbReference type="EMBL" id="KI912113">
    <property type="protein sequence ID" value="ETS80541.1"/>
    <property type="molecule type" value="Genomic_DNA"/>
</dbReference>
<dbReference type="Gene3D" id="1.10.420.10">
    <property type="entry name" value="Peroxidase, domain 2"/>
    <property type="match status" value="1"/>
</dbReference>
<comment type="similarity">
    <text evidence="2">Belongs to the peroxidase family.</text>
</comment>
<gene>
    <name evidence="7" type="ORF">PFICI_08070</name>
</gene>
<evidence type="ECO:0000256" key="4">
    <source>
        <dbReference type="SAM" id="SignalP"/>
    </source>
</evidence>
<dbReference type="PANTHER" id="PTHR45964">
    <property type="entry name" value="WSCD FAMILY MEMBER CG9164"/>
    <property type="match status" value="1"/>
</dbReference>
<evidence type="ECO:0000313" key="8">
    <source>
        <dbReference type="Proteomes" id="UP000030651"/>
    </source>
</evidence>
<dbReference type="RefSeq" id="XP_007834842.1">
    <property type="nucleotide sequence ID" value="XM_007836651.1"/>
</dbReference>
<dbReference type="Pfam" id="PF00141">
    <property type="entry name" value="peroxidase"/>
    <property type="match status" value="1"/>
</dbReference>
<dbReference type="InParanoid" id="W3X5T2"/>
<dbReference type="Pfam" id="PF01822">
    <property type="entry name" value="WSC"/>
    <property type="match status" value="4"/>
</dbReference>
<dbReference type="HOGENOM" id="CLU_004824_1_0_1"/>
<feature type="domain" description="WSC" evidence="6">
    <location>
        <begin position="608"/>
        <end position="699"/>
    </location>
</feature>
<name>W3X5T2_PESFW</name>
<feature type="domain" description="Plant heme peroxidase family profile" evidence="5">
    <location>
        <begin position="44"/>
        <end position="335"/>
    </location>
</feature>
<evidence type="ECO:0000256" key="1">
    <source>
        <dbReference type="ARBA" id="ARBA00022737"/>
    </source>
</evidence>
<dbReference type="GeneID" id="19273083"/>
<dbReference type="PROSITE" id="PS51212">
    <property type="entry name" value="WSC"/>
    <property type="match status" value="4"/>
</dbReference>
<dbReference type="GO" id="GO:0004601">
    <property type="term" value="F:peroxidase activity"/>
    <property type="evidence" value="ECO:0007669"/>
    <property type="project" value="InterPro"/>
</dbReference>
<dbReference type="SUPFAM" id="SSF48113">
    <property type="entry name" value="Heme-dependent peroxidases"/>
    <property type="match status" value="1"/>
</dbReference>
<evidence type="ECO:0000259" key="6">
    <source>
        <dbReference type="PROSITE" id="PS51212"/>
    </source>
</evidence>
<keyword evidence="1" id="KW-0677">Repeat</keyword>
<evidence type="ECO:0000256" key="2">
    <source>
        <dbReference type="RuleBase" id="RU004241"/>
    </source>
</evidence>
<dbReference type="OrthoDB" id="5985073at2759"/>
<protein>
    <recommendedName>
        <fullName evidence="9">Fungistatic metabolite</fullName>
    </recommendedName>
</protein>
<dbReference type="PANTHER" id="PTHR45964:SF5">
    <property type="entry name" value="WSCD FAMILY MEMBER CG9164"/>
    <property type="match status" value="1"/>
</dbReference>
<feature type="domain" description="WSC" evidence="6">
    <location>
        <begin position="1054"/>
        <end position="1146"/>
    </location>
</feature>
<keyword evidence="8" id="KW-1185">Reference proteome</keyword>
<dbReference type="InterPro" id="IPR010255">
    <property type="entry name" value="Haem_peroxidase_sf"/>
</dbReference>
<dbReference type="SMART" id="SM00321">
    <property type="entry name" value="WSC"/>
    <property type="match status" value="4"/>
</dbReference>
<feature type="region of interest" description="Disordered" evidence="3">
    <location>
        <begin position="864"/>
        <end position="929"/>
    </location>
</feature>
<accession>W3X5T2</accession>
<feature type="domain" description="WSC" evidence="6">
    <location>
        <begin position="938"/>
        <end position="1032"/>
    </location>
</feature>
<sequence length="1147" mass="119434">MRPISQLSSNLLMLSAFVRGDPIWPSVNDELEEIMYQVKGFQNRGFGGTVIPCSSEASGPGRQNAAEWLRTGFHDMATRNTFFNRGGLDGSLQYEVGRGENTGPGFKTTLKFMSDYYSTRSSVADLIALGVYYSVRSCGGPAIPVRGGRIDATAAGDMGVPQPENSVFSFQQRFLGMGFDSTEMIQMTACGHTLGGVHTSEFPNIAPANSPNGEAALDSTVAVFDSKVVIEYLANTTTNPLVIGQSQTNGRNSDARVFASDGNATVQAMSDPLAFQSVCKTVLQKMIDAVPPNVVLTDPIAPYFVKPVGLQLTLEGGATMMTLGGMIRVRTTGLAAAPLSVTILYKDRNGGSDCMLAGCAYTISQQGISSGFDDMFAWYQFGGGFRITTLAGISSFIIVLNFADGTKQTFDNNGASYQIQDGVLLQKPQSCLLQTTGALTVTAAVRNDRSALPVNLIVYQKTGSNSNPVATLSNATTPMTKGACVGPYTLYTANYQIPDASLSYSAKIDVISGAGSDVLRDDFNKATELGGSCDAFSAPPASLCTTGQAGTTSGTSSTTSTSISITSFASSSTKLSSSTISSSSSLTSSSSSSSATATGPIQKQSLGTYQLLGCKKEPSNARALSAARYAYDGMTLESCMKNCTGYNYWGTEFGRECYCGNSIDSRSEDAAITECNMPCSGDATEYCGAGNRVEVYVATATPTASLARKPTVSPYSRLGCFTEVAGRALTGTRFADDAMTLELCAAKCSSFSYFATEYSRECYCGNILDSRSIKVADGECNMVCAGSIYEYCGGSNRLELYGLSTIPSPGSTTVTSSSISSTIMKTTSSSTTIQSLLTSVSSLTFTTSQSSSTTISIPVSSISSQTSSSTVTTQPTSGSAKPTSSASSSSLSSTFTSTSSITTGTGSISTKGSSTGSVTSSPSTTTASSLQHIPTVGNYTLQGCRKEATSGVRALSAKSTSSPTGMTLETCATFCSSYHYFGTEYGGECYCGNTLASSSNEAASPADCGMVCTGNRYQYCGGPSRLELYYSSSATSDGPGQPAMVSSGGGGGGIWKWDGCRTEADNHVRALTGRSVSANDMTLEKCAATCAGFKYFGTEYGRECYCGNNFSAGSNETDAADCNMACSGNSGEFCGAGNRLSVYATGS</sequence>
<feature type="chain" id="PRO_5004835788" description="Fungistatic metabolite" evidence="4">
    <location>
        <begin position="21"/>
        <end position="1147"/>
    </location>
</feature>
<dbReference type="eggNOG" id="KOG4157">
    <property type="taxonomic scope" value="Eukaryota"/>
</dbReference>
<proteinExistence type="inferred from homology"/>
<feature type="signal peptide" evidence="4">
    <location>
        <begin position="1"/>
        <end position="20"/>
    </location>
</feature>
<feature type="domain" description="WSC" evidence="6">
    <location>
        <begin position="714"/>
        <end position="804"/>
    </location>
</feature>
<feature type="region of interest" description="Disordered" evidence="3">
    <location>
        <begin position="575"/>
        <end position="599"/>
    </location>
</feature>
<evidence type="ECO:0000259" key="5">
    <source>
        <dbReference type="PROSITE" id="PS50873"/>
    </source>
</evidence>
<dbReference type="InterPro" id="IPR051589">
    <property type="entry name" value="Sialate-O-sulfotransferase"/>
</dbReference>
<dbReference type="GO" id="GO:0020037">
    <property type="term" value="F:heme binding"/>
    <property type="evidence" value="ECO:0007669"/>
    <property type="project" value="InterPro"/>
</dbReference>
<dbReference type="InterPro" id="IPR002889">
    <property type="entry name" value="WSC_carb-bd"/>
</dbReference>
<keyword evidence="4" id="KW-0732">Signal</keyword>